<evidence type="ECO:0000256" key="9">
    <source>
        <dbReference type="ARBA" id="ARBA00023237"/>
    </source>
</evidence>
<dbReference type="HAMAP" id="MF_00415">
    <property type="entry name" value="FlgH"/>
    <property type="match status" value="1"/>
</dbReference>
<gene>
    <name evidence="11 12" type="primary">flgH</name>
    <name evidence="12" type="ORF">E0F26_03095</name>
</gene>
<comment type="subunit">
    <text evidence="4 11">The basal body constitutes a major portion of the flagellar organelle and consists of four rings (L,P,S, and M) mounted on a central rod.</text>
</comment>
<dbReference type="NCBIfam" id="NF001304">
    <property type="entry name" value="PRK00249.1-4"/>
    <property type="match status" value="1"/>
</dbReference>
<evidence type="ECO:0000256" key="10">
    <source>
        <dbReference type="ARBA" id="ARBA00023288"/>
    </source>
</evidence>
<evidence type="ECO:0000313" key="13">
    <source>
        <dbReference type="Proteomes" id="UP001317963"/>
    </source>
</evidence>
<keyword evidence="13" id="KW-1185">Reference proteome</keyword>
<dbReference type="PANTHER" id="PTHR34933">
    <property type="entry name" value="FLAGELLAR L-RING PROTEIN"/>
    <property type="match status" value="1"/>
</dbReference>
<comment type="subcellular location">
    <subcellularLocation>
        <location evidence="11">Cell outer membrane</location>
        <topology evidence="11">Lipid-anchor</topology>
    </subcellularLocation>
    <subcellularLocation>
        <location evidence="11">Bacterial flagellum basal body</location>
    </subcellularLocation>
    <subcellularLocation>
        <location evidence="2">Membrane</location>
        <topology evidence="2">Lipid-anchor</topology>
    </subcellularLocation>
</comment>
<keyword evidence="12" id="KW-0282">Flagellum</keyword>
<evidence type="ECO:0000256" key="3">
    <source>
        <dbReference type="ARBA" id="ARBA00006929"/>
    </source>
</evidence>
<dbReference type="PRINTS" id="PR01008">
    <property type="entry name" value="FLGLRINGFLGH"/>
</dbReference>
<proteinExistence type="inferred from homology"/>
<comment type="similarity">
    <text evidence="3 11">Belongs to the FlgH family.</text>
</comment>
<keyword evidence="12" id="KW-0966">Cell projection</keyword>
<keyword evidence="9 11" id="KW-0998">Cell outer membrane</keyword>
<evidence type="ECO:0000256" key="5">
    <source>
        <dbReference type="ARBA" id="ARBA00022729"/>
    </source>
</evidence>
<keyword evidence="8 11" id="KW-0975">Bacterial flagellum</keyword>
<dbReference type="Pfam" id="PF02107">
    <property type="entry name" value="FlgH"/>
    <property type="match status" value="1"/>
</dbReference>
<evidence type="ECO:0000256" key="4">
    <source>
        <dbReference type="ARBA" id="ARBA00011439"/>
    </source>
</evidence>
<evidence type="ECO:0000313" key="12">
    <source>
        <dbReference type="EMBL" id="UZP73788.1"/>
    </source>
</evidence>
<dbReference type="PROSITE" id="PS51257">
    <property type="entry name" value="PROKAR_LIPOPROTEIN"/>
    <property type="match status" value="1"/>
</dbReference>
<keyword evidence="12" id="KW-0969">Cilium</keyword>
<evidence type="ECO:0000256" key="1">
    <source>
        <dbReference type="ARBA" id="ARBA00002591"/>
    </source>
</evidence>
<protein>
    <recommendedName>
        <fullName evidence="11">Flagellar L-ring protein</fullName>
    </recommendedName>
    <alternativeName>
        <fullName evidence="11">Basal body L-ring protein</fullName>
    </alternativeName>
</protein>
<dbReference type="Proteomes" id="UP001317963">
    <property type="component" value="Chromosome"/>
</dbReference>
<accession>A0ABY6Q669</accession>
<comment type="function">
    <text evidence="1 11">Assembles around the rod to form the L-ring and probably protects the motor/basal body from shearing forces during rotation.</text>
</comment>
<sequence length="232" mass="24448">MNLPKTVTPVLTLLLLSGCAGIEGKSHPAYAPMQPIVYTQPKEGVTQGSLYSEQRGISLFSDTRARAVGDIISIVLSESTQASKNAGTAIGRDSGIDVAKPTLFGRENPDFAVDGYTGLTLEQSISSSSEFAGNGSSNQSNSLTGAIAVQVARVLPNGNLIVQGEKWLALNKGEEFIQLRGIVRPQDISATNTIPSTLVADARISYGGTGVISRANSPGWFSKFFNSPLNPF</sequence>
<dbReference type="PANTHER" id="PTHR34933:SF1">
    <property type="entry name" value="FLAGELLAR L-RING PROTEIN"/>
    <property type="match status" value="1"/>
</dbReference>
<dbReference type="EMBL" id="CP036501">
    <property type="protein sequence ID" value="UZP73788.1"/>
    <property type="molecule type" value="Genomic_DNA"/>
</dbReference>
<evidence type="ECO:0000256" key="6">
    <source>
        <dbReference type="ARBA" id="ARBA00023136"/>
    </source>
</evidence>
<keyword evidence="6 11" id="KW-0472">Membrane</keyword>
<keyword evidence="7" id="KW-0564">Palmitate</keyword>
<keyword evidence="10 11" id="KW-0449">Lipoprotein</keyword>
<evidence type="ECO:0000256" key="2">
    <source>
        <dbReference type="ARBA" id="ARBA00004635"/>
    </source>
</evidence>
<reference evidence="12 13" key="1">
    <citation type="submission" date="2019-02" db="EMBL/GenBank/DDBJ databases">
        <title>Halieaceae_genomes.</title>
        <authorList>
            <person name="Li S.-H."/>
        </authorList>
    </citation>
    <scope>NUCLEOTIDE SEQUENCE [LARGE SCALE GENOMIC DNA]</scope>
    <source>
        <strain evidence="12 13">JH123</strain>
    </source>
</reference>
<evidence type="ECO:0000256" key="11">
    <source>
        <dbReference type="HAMAP-Rule" id="MF_00415"/>
    </source>
</evidence>
<dbReference type="InterPro" id="IPR000527">
    <property type="entry name" value="Flag_Lring"/>
</dbReference>
<keyword evidence="5 11" id="KW-0732">Signal</keyword>
<name>A0ABY6Q669_9GAMM</name>
<dbReference type="RefSeq" id="WP_279242584.1">
    <property type="nucleotide sequence ID" value="NZ_CP036501.1"/>
</dbReference>
<organism evidence="12 13">
    <name type="scientific">Candidatus Paraluminiphilus aquimaris</name>
    <dbReference type="NCBI Taxonomy" id="2518994"/>
    <lineage>
        <taxon>Bacteria</taxon>
        <taxon>Pseudomonadati</taxon>
        <taxon>Pseudomonadota</taxon>
        <taxon>Gammaproteobacteria</taxon>
        <taxon>Cellvibrionales</taxon>
        <taxon>Halieaceae</taxon>
        <taxon>Candidatus Paraluminiphilus</taxon>
    </lineage>
</organism>
<evidence type="ECO:0000256" key="7">
    <source>
        <dbReference type="ARBA" id="ARBA00023139"/>
    </source>
</evidence>
<evidence type="ECO:0000256" key="8">
    <source>
        <dbReference type="ARBA" id="ARBA00023143"/>
    </source>
</evidence>